<dbReference type="EMBL" id="JAMFLX010000045">
    <property type="protein sequence ID" value="MCL6272096.1"/>
    <property type="molecule type" value="Genomic_DNA"/>
</dbReference>
<evidence type="ECO:0000313" key="2">
    <source>
        <dbReference type="EMBL" id="MCL6272096.1"/>
    </source>
</evidence>
<comment type="caution">
    <text evidence="2">The sequence shown here is derived from an EMBL/GenBank/DDBJ whole genome shotgun (WGS) entry which is preliminary data.</text>
</comment>
<name>A0ABT0PM87_9GAMM</name>
<organism evidence="2 3">
    <name type="scientific">Parendozoicomonas callyspongiae</name>
    <dbReference type="NCBI Taxonomy" id="2942213"/>
    <lineage>
        <taxon>Bacteria</taxon>
        <taxon>Pseudomonadati</taxon>
        <taxon>Pseudomonadota</taxon>
        <taxon>Gammaproteobacteria</taxon>
        <taxon>Oceanospirillales</taxon>
        <taxon>Endozoicomonadaceae</taxon>
        <taxon>Parendozoicomonas</taxon>
    </lineage>
</organism>
<feature type="region of interest" description="Disordered" evidence="1">
    <location>
        <begin position="58"/>
        <end position="88"/>
    </location>
</feature>
<dbReference type="Pfam" id="PF07023">
    <property type="entry name" value="DUF1315"/>
    <property type="match status" value="1"/>
</dbReference>
<dbReference type="Proteomes" id="UP001203338">
    <property type="component" value="Unassembled WGS sequence"/>
</dbReference>
<reference evidence="2 3" key="1">
    <citation type="submission" date="2022-05" db="EMBL/GenBank/DDBJ databases">
        <authorList>
            <person name="Park J.-S."/>
        </authorList>
    </citation>
    <scope>NUCLEOTIDE SEQUENCE [LARGE SCALE GENOMIC DNA]</scope>
    <source>
        <strain evidence="2 3">2012CJ34-2</strain>
    </source>
</reference>
<evidence type="ECO:0000256" key="1">
    <source>
        <dbReference type="SAM" id="MobiDB-lite"/>
    </source>
</evidence>
<dbReference type="RefSeq" id="WP_249701778.1">
    <property type="nucleotide sequence ID" value="NZ_JAMFLX010000045.1"/>
</dbReference>
<proteinExistence type="predicted"/>
<accession>A0ABT0PM87</accession>
<keyword evidence="3" id="KW-1185">Reference proteome</keyword>
<dbReference type="InterPro" id="IPR009749">
    <property type="entry name" value="DUF1315"/>
</dbReference>
<gene>
    <name evidence="2" type="ORF">M3P05_19420</name>
</gene>
<sequence length="88" mass="10127">MDFEQLLKQLTPEIVSSLKRAVELGKWPDGRVLTPEQREQSLQAVLAWEARNLPEEQRTGYLAGSCKNTRSHSEQEDEKDSILRFQDA</sequence>
<evidence type="ECO:0000313" key="3">
    <source>
        <dbReference type="Proteomes" id="UP001203338"/>
    </source>
</evidence>
<protein>
    <submittedName>
        <fullName evidence="2">YeaC family protein</fullName>
    </submittedName>
</protein>